<keyword evidence="3" id="KW-1185">Reference proteome</keyword>
<accession>A0A918VS41</accession>
<sequence>MDSKLGTARSVFLCALVAICIIAFPSDQAVGSPIDEDCNAEIDAVDRAVSLTFEHFSGFSSFSVVDFEAMLLEELPLQLSIECLPMLPQVSETGQFEQTSSGHVFHAEGRVKIGFSIDRQGILTHHYAKVK</sequence>
<comment type="caution">
    <text evidence="2">The sequence shown here is derived from an EMBL/GenBank/DDBJ whole genome shotgun (WGS) entry which is preliminary data.</text>
</comment>
<feature type="chain" id="PRO_5037272302" evidence="1">
    <location>
        <begin position="30"/>
        <end position="131"/>
    </location>
</feature>
<reference evidence="2" key="1">
    <citation type="journal article" date="2014" name="Int. J. Syst. Evol. Microbiol.">
        <title>Complete genome sequence of Corynebacterium casei LMG S-19264T (=DSM 44701T), isolated from a smear-ripened cheese.</title>
        <authorList>
            <consortium name="US DOE Joint Genome Institute (JGI-PGF)"/>
            <person name="Walter F."/>
            <person name="Albersmeier A."/>
            <person name="Kalinowski J."/>
            <person name="Ruckert C."/>
        </authorList>
    </citation>
    <scope>NUCLEOTIDE SEQUENCE</scope>
    <source>
        <strain evidence="2">KCTC 32437</strain>
    </source>
</reference>
<dbReference type="EMBL" id="BMZE01000001">
    <property type="protein sequence ID" value="GHA19606.1"/>
    <property type="molecule type" value="Genomic_DNA"/>
</dbReference>
<evidence type="ECO:0000256" key="1">
    <source>
        <dbReference type="SAM" id="SignalP"/>
    </source>
</evidence>
<gene>
    <name evidence="2" type="ORF">GCM10007989_14000</name>
</gene>
<dbReference type="RefSeq" id="WP_189424562.1">
    <property type="nucleotide sequence ID" value="NZ_BMZE01000001.1"/>
</dbReference>
<reference evidence="2" key="2">
    <citation type="submission" date="2020-09" db="EMBL/GenBank/DDBJ databases">
        <authorList>
            <person name="Sun Q."/>
            <person name="Kim S."/>
        </authorList>
    </citation>
    <scope>NUCLEOTIDE SEQUENCE</scope>
    <source>
        <strain evidence="2">KCTC 32437</strain>
    </source>
</reference>
<organism evidence="2 3">
    <name type="scientific">Devosia pacifica</name>
    <dbReference type="NCBI Taxonomy" id="1335967"/>
    <lineage>
        <taxon>Bacteria</taxon>
        <taxon>Pseudomonadati</taxon>
        <taxon>Pseudomonadota</taxon>
        <taxon>Alphaproteobacteria</taxon>
        <taxon>Hyphomicrobiales</taxon>
        <taxon>Devosiaceae</taxon>
        <taxon>Devosia</taxon>
    </lineage>
</organism>
<keyword evidence="1" id="KW-0732">Signal</keyword>
<evidence type="ECO:0000313" key="3">
    <source>
        <dbReference type="Proteomes" id="UP000646579"/>
    </source>
</evidence>
<protein>
    <submittedName>
        <fullName evidence="2">Uncharacterized protein</fullName>
    </submittedName>
</protein>
<evidence type="ECO:0000313" key="2">
    <source>
        <dbReference type="EMBL" id="GHA19606.1"/>
    </source>
</evidence>
<proteinExistence type="predicted"/>
<name>A0A918VS41_9HYPH</name>
<dbReference type="Proteomes" id="UP000646579">
    <property type="component" value="Unassembled WGS sequence"/>
</dbReference>
<feature type="signal peptide" evidence="1">
    <location>
        <begin position="1"/>
        <end position="29"/>
    </location>
</feature>
<dbReference type="AlphaFoldDB" id="A0A918VS41"/>